<comment type="caution">
    <text evidence="1">The sequence shown here is derived from an EMBL/GenBank/DDBJ whole genome shotgun (WGS) entry which is preliminary data.</text>
</comment>
<evidence type="ECO:0000313" key="1">
    <source>
        <dbReference type="EMBL" id="GBM66405.1"/>
    </source>
</evidence>
<organism evidence="1 2">
    <name type="scientific">Araneus ventricosus</name>
    <name type="common">Orbweaver spider</name>
    <name type="synonym">Epeira ventricosa</name>
    <dbReference type="NCBI Taxonomy" id="182803"/>
    <lineage>
        <taxon>Eukaryota</taxon>
        <taxon>Metazoa</taxon>
        <taxon>Ecdysozoa</taxon>
        <taxon>Arthropoda</taxon>
        <taxon>Chelicerata</taxon>
        <taxon>Arachnida</taxon>
        <taxon>Araneae</taxon>
        <taxon>Araneomorphae</taxon>
        <taxon>Entelegynae</taxon>
        <taxon>Araneoidea</taxon>
        <taxon>Araneidae</taxon>
        <taxon>Araneus</taxon>
    </lineage>
</organism>
<dbReference type="AlphaFoldDB" id="A0A4Y2HM20"/>
<protein>
    <submittedName>
        <fullName evidence="1">Uncharacterized protein</fullName>
    </submittedName>
</protein>
<accession>A0A4Y2HM20</accession>
<name>A0A4Y2HM20_ARAVE</name>
<gene>
    <name evidence="1" type="ORF">AVEN_13002_1</name>
</gene>
<evidence type="ECO:0000313" key="2">
    <source>
        <dbReference type="Proteomes" id="UP000499080"/>
    </source>
</evidence>
<keyword evidence="2" id="KW-1185">Reference proteome</keyword>
<proteinExistence type="predicted"/>
<dbReference type="Proteomes" id="UP000499080">
    <property type="component" value="Unassembled WGS sequence"/>
</dbReference>
<reference evidence="1 2" key="1">
    <citation type="journal article" date="2019" name="Sci. Rep.">
        <title>Orb-weaving spider Araneus ventricosus genome elucidates the spidroin gene catalogue.</title>
        <authorList>
            <person name="Kono N."/>
            <person name="Nakamura H."/>
            <person name="Ohtoshi R."/>
            <person name="Moran D.A.P."/>
            <person name="Shinohara A."/>
            <person name="Yoshida Y."/>
            <person name="Fujiwara M."/>
            <person name="Mori M."/>
            <person name="Tomita M."/>
            <person name="Arakawa K."/>
        </authorList>
    </citation>
    <scope>NUCLEOTIDE SEQUENCE [LARGE SCALE GENOMIC DNA]</scope>
</reference>
<dbReference type="EMBL" id="BGPR01002024">
    <property type="protein sequence ID" value="GBM66405.1"/>
    <property type="molecule type" value="Genomic_DNA"/>
</dbReference>
<sequence length="117" mass="13054">MDSSEKNICCHCCRIHKWRRLQALYGVNKGFPIAINNLKIKLSLHNFGGNGIREMCIRSGGTPHKVVLCLWTIQLINCRVSRSGSLHIRPMLCSTDTILSTLIKALITADTVSLHTP</sequence>